<name>A0A0F9ZM80_9BACT</name>
<dbReference type="EMBL" id="LBOW01000002">
    <property type="protein sequence ID" value="KKP45229.1"/>
    <property type="molecule type" value="Genomic_DNA"/>
</dbReference>
<proteinExistence type="predicted"/>
<comment type="caution">
    <text evidence="1">The sequence shown here is derived from an EMBL/GenBank/DDBJ whole genome shotgun (WGS) entry which is preliminary data.</text>
</comment>
<reference evidence="1 2" key="1">
    <citation type="journal article" date="2015" name="Nature">
        <title>rRNA introns, odd ribosomes, and small enigmatic genomes across a large radiation of phyla.</title>
        <authorList>
            <person name="Brown C.T."/>
            <person name="Hug L.A."/>
            <person name="Thomas B.C."/>
            <person name="Sharon I."/>
            <person name="Castelle C.J."/>
            <person name="Singh A."/>
            <person name="Wilkins M.J."/>
            <person name="Williams K.H."/>
            <person name="Banfield J.F."/>
        </authorList>
    </citation>
    <scope>NUCLEOTIDE SEQUENCE [LARGE SCALE GENOMIC DNA]</scope>
</reference>
<evidence type="ECO:0000313" key="1">
    <source>
        <dbReference type="EMBL" id="KKP45229.1"/>
    </source>
</evidence>
<accession>A0A0F9ZM80</accession>
<dbReference type="AlphaFoldDB" id="A0A0F9ZM80"/>
<protein>
    <submittedName>
        <fullName evidence="1">Uncharacterized protein</fullName>
    </submittedName>
</protein>
<evidence type="ECO:0000313" key="2">
    <source>
        <dbReference type="Proteomes" id="UP000034778"/>
    </source>
</evidence>
<dbReference type="STRING" id="1618566.UR35_C0002G0062"/>
<sequence>MKERIDLLHIISKPMSERFPGYKAMTELHEHRVSPVVKIAHALTVVSLAVNAACQKIGIVTPEIDDQSQPKTQEVFQPTDIPSTPEVITNPSGVKFLSETEVLQIPVARLTSGEYVLLDTFYEEIFKKDSGLLAQFEDPSTIKFSAMGIQVFDTVENRIVVYPFFSALSEKENKGLTAMVLVPEPGVVKAPILNRIVTGDGIVGLGITQDINTGEDLAEPILIFSTGLTETQVSQMSTEQLLASQLIFIPGGVNIQYERMFGKVNAITIQVSGESNSEVLSLPKNLGGDERYAAEIEKLGPDRVQVIENQVLVDWEGTGNFELSFEKVGENWEIVKFWASTPEGWDKVTVEDIIGKGPNGNAFLYRSQYKDWDVRAKTTGRVRIEKRRDLVTGEKLQGYMVIVEAVSRQEPGTSKFTFEYVAHADNGDGLDMMQGMGGQMKSVFDYAIIYTPDRHVTVTLPAKKITSAWEAYPWLESTIPNNLLFVDNPYADNYLLIPYGFGSW</sequence>
<gene>
    <name evidence="1" type="ORF">UR35_C0002G0062</name>
</gene>
<dbReference type="Proteomes" id="UP000034778">
    <property type="component" value="Unassembled WGS sequence"/>
</dbReference>
<organism evidence="1 2">
    <name type="scientific">Candidatus Woesebacteria bacterium GW2011_GWB1_33_22</name>
    <dbReference type="NCBI Taxonomy" id="1618566"/>
    <lineage>
        <taxon>Bacteria</taxon>
        <taxon>Candidatus Woeseibacteriota</taxon>
    </lineage>
</organism>